<dbReference type="Gene3D" id="3.40.50.790">
    <property type="match status" value="1"/>
</dbReference>
<comment type="similarity">
    <text evidence="1 7">Belongs to the universal ribosomal protein uL1 family.</text>
</comment>
<sequence length="337" mass="36143">MATCGTTPSSLMLTYAATPVHPQDLTPSLSLLSFKPSKTAAFSLCTNLSVRGGERRASKWLDLYPLRQNKNGLPGHMLAAASAVEADTDLATDDVEDDTQGGTEGATATATATISTKPKKGKAALPLKRDRMSSTKFTETAEAHFRLNIDPKYNDQQLRATVSLPKGTGKSVKVAVLAQGEKFNEAKNAGADLVGGDDLIEQIKGGFMEFDKLIASPDMMVKVASLGKILGPRGLMPNPKAGTVTTNIPQAIEEFKKGKVEYRADKTGIVHIPFGKADFSEDDLLINFLAAVKSIEANKPKGAKGVYWKSAYICSSMGPSIRLNIKEMLDYKLPSNF</sequence>
<accession>A0A067GUC4</accession>
<dbReference type="GO" id="GO:0019843">
    <property type="term" value="F:rRNA binding"/>
    <property type="evidence" value="ECO:0007669"/>
    <property type="project" value="UniProtKB-KW"/>
</dbReference>
<dbReference type="SUPFAM" id="SSF56808">
    <property type="entry name" value="Ribosomal protein L1"/>
    <property type="match status" value="1"/>
</dbReference>
<keyword evidence="4 7" id="KW-0689">Ribosomal protein</keyword>
<evidence type="ECO:0000256" key="6">
    <source>
        <dbReference type="ARBA" id="ARBA00057875"/>
    </source>
</evidence>
<keyword evidence="5 7" id="KW-0687">Ribonucleoprotein</keyword>
<protein>
    <recommendedName>
        <fullName evidence="7">Ribosomal protein</fullName>
    </recommendedName>
</protein>
<dbReference type="PANTHER" id="PTHR36427:SF3">
    <property type="entry name" value="LARGE RIBOSOMAL SUBUNIT PROTEIN UL1M"/>
    <property type="match status" value="1"/>
</dbReference>
<dbReference type="GO" id="GO:0003735">
    <property type="term" value="F:structural constituent of ribosome"/>
    <property type="evidence" value="ECO:0007669"/>
    <property type="project" value="InterPro"/>
</dbReference>
<dbReference type="EMBL" id="KK784875">
    <property type="protein sequence ID" value="KDO83318.1"/>
    <property type="molecule type" value="Genomic_DNA"/>
</dbReference>
<evidence type="ECO:0000313" key="8">
    <source>
        <dbReference type="EMBL" id="KDO83318.1"/>
    </source>
</evidence>
<dbReference type="PROSITE" id="PS01199">
    <property type="entry name" value="RIBOSOMAL_L1"/>
    <property type="match status" value="1"/>
</dbReference>
<evidence type="ECO:0000256" key="3">
    <source>
        <dbReference type="ARBA" id="ARBA00022884"/>
    </source>
</evidence>
<gene>
    <name evidence="8" type="ORF">CISIN_1g017710mg</name>
</gene>
<dbReference type="HAMAP" id="MF_01318_B">
    <property type="entry name" value="Ribosomal_uL1_B"/>
    <property type="match status" value="1"/>
</dbReference>
<evidence type="ECO:0000256" key="2">
    <source>
        <dbReference type="ARBA" id="ARBA00022730"/>
    </source>
</evidence>
<dbReference type="PANTHER" id="PTHR36427">
    <property type="entry name" value="54S RIBOSOMAL PROTEIN L1, MITOCHONDRIAL"/>
    <property type="match status" value="1"/>
</dbReference>
<dbReference type="InterPro" id="IPR028364">
    <property type="entry name" value="Ribosomal_uL1/biogenesis"/>
</dbReference>
<dbReference type="AlphaFoldDB" id="A0A067GUC4"/>
<dbReference type="GO" id="GO:0006412">
    <property type="term" value="P:translation"/>
    <property type="evidence" value="ECO:0007669"/>
    <property type="project" value="InterPro"/>
</dbReference>
<dbReference type="Proteomes" id="UP000027120">
    <property type="component" value="Unassembled WGS sequence"/>
</dbReference>
<dbReference type="InterPro" id="IPR005878">
    <property type="entry name" value="Ribosom_uL1_bac-type"/>
</dbReference>
<comment type="function">
    <text evidence="6">This protein binds directly to 23S ribosomal RNA.</text>
</comment>
<evidence type="ECO:0000256" key="7">
    <source>
        <dbReference type="RuleBase" id="RU000659"/>
    </source>
</evidence>
<evidence type="ECO:0000256" key="5">
    <source>
        <dbReference type="ARBA" id="ARBA00023274"/>
    </source>
</evidence>
<dbReference type="NCBIfam" id="TIGR01169">
    <property type="entry name" value="rplA_bact"/>
    <property type="match status" value="1"/>
</dbReference>
<dbReference type="InterPro" id="IPR023673">
    <property type="entry name" value="Ribosomal_uL1_CS"/>
</dbReference>
<evidence type="ECO:0000256" key="1">
    <source>
        <dbReference type="ARBA" id="ARBA00010531"/>
    </source>
</evidence>
<dbReference type="CDD" id="cd00403">
    <property type="entry name" value="Ribosomal_L1"/>
    <property type="match status" value="1"/>
</dbReference>
<keyword evidence="2" id="KW-0699">rRNA-binding</keyword>
<dbReference type="FunFam" id="3.40.50.790:FF:000001">
    <property type="entry name" value="50S ribosomal protein L1"/>
    <property type="match status" value="1"/>
</dbReference>
<dbReference type="GO" id="GO:0015934">
    <property type="term" value="C:large ribosomal subunit"/>
    <property type="evidence" value="ECO:0007669"/>
    <property type="project" value="InterPro"/>
</dbReference>
<reference evidence="8 9" key="1">
    <citation type="submission" date="2014-04" db="EMBL/GenBank/DDBJ databases">
        <authorList>
            <consortium name="International Citrus Genome Consortium"/>
            <person name="Gmitter F."/>
            <person name="Chen C."/>
            <person name="Farmerie W."/>
            <person name="Harkins T."/>
            <person name="Desany B."/>
            <person name="Mohiuddin M."/>
            <person name="Kodira C."/>
            <person name="Borodovsky M."/>
            <person name="Lomsadze A."/>
            <person name="Burns P."/>
            <person name="Jenkins J."/>
            <person name="Prochnik S."/>
            <person name="Shu S."/>
            <person name="Chapman J."/>
            <person name="Pitluck S."/>
            <person name="Schmutz J."/>
            <person name="Rokhsar D."/>
        </authorList>
    </citation>
    <scope>NUCLEOTIDE SEQUENCE</scope>
</reference>
<evidence type="ECO:0000313" key="9">
    <source>
        <dbReference type="Proteomes" id="UP000027120"/>
    </source>
</evidence>
<dbReference type="SMR" id="A0A067GUC4"/>
<dbReference type="Pfam" id="PF00687">
    <property type="entry name" value="Ribosomal_L1"/>
    <property type="match status" value="1"/>
</dbReference>
<keyword evidence="3" id="KW-0694">RNA-binding</keyword>
<dbReference type="InterPro" id="IPR016095">
    <property type="entry name" value="Ribosomal_uL1_3-a/b-sand"/>
</dbReference>
<dbReference type="Gene3D" id="3.30.190.20">
    <property type="match status" value="1"/>
</dbReference>
<proteinExistence type="inferred from homology"/>
<keyword evidence="9" id="KW-1185">Reference proteome</keyword>
<organism evidence="8 9">
    <name type="scientific">Citrus sinensis</name>
    <name type="common">Sweet orange</name>
    <name type="synonym">Citrus aurantium var. sinensis</name>
    <dbReference type="NCBI Taxonomy" id="2711"/>
    <lineage>
        <taxon>Eukaryota</taxon>
        <taxon>Viridiplantae</taxon>
        <taxon>Streptophyta</taxon>
        <taxon>Embryophyta</taxon>
        <taxon>Tracheophyta</taxon>
        <taxon>Spermatophyta</taxon>
        <taxon>Magnoliopsida</taxon>
        <taxon>eudicotyledons</taxon>
        <taxon>Gunneridae</taxon>
        <taxon>Pentapetalae</taxon>
        <taxon>rosids</taxon>
        <taxon>malvids</taxon>
        <taxon>Sapindales</taxon>
        <taxon>Rutaceae</taxon>
        <taxon>Aurantioideae</taxon>
        <taxon>Citrus</taxon>
    </lineage>
</organism>
<dbReference type="InterPro" id="IPR023674">
    <property type="entry name" value="Ribosomal_uL1-like"/>
</dbReference>
<evidence type="ECO:0000256" key="4">
    <source>
        <dbReference type="ARBA" id="ARBA00022980"/>
    </source>
</evidence>
<name>A0A067GUC4_CITSI</name>